<reference evidence="5 6" key="2">
    <citation type="submission" date="2020-07" db="EMBL/GenBank/DDBJ databases">
        <title>Genome assembly of wild tea tree DASZ reveals pedigree and selection history of tea varieties.</title>
        <authorList>
            <person name="Zhang W."/>
        </authorList>
    </citation>
    <scope>NUCLEOTIDE SEQUENCE [LARGE SCALE GENOMIC DNA]</scope>
    <source>
        <strain evidence="6">cv. G240</strain>
        <tissue evidence="5">Leaf</tissue>
    </source>
</reference>
<organism evidence="5 6">
    <name type="scientific">Camellia sinensis</name>
    <name type="common">Tea plant</name>
    <name type="synonym">Thea sinensis</name>
    <dbReference type="NCBI Taxonomy" id="4442"/>
    <lineage>
        <taxon>Eukaryota</taxon>
        <taxon>Viridiplantae</taxon>
        <taxon>Streptophyta</taxon>
        <taxon>Embryophyta</taxon>
        <taxon>Tracheophyta</taxon>
        <taxon>Spermatophyta</taxon>
        <taxon>Magnoliopsida</taxon>
        <taxon>eudicotyledons</taxon>
        <taxon>Gunneridae</taxon>
        <taxon>Pentapetalae</taxon>
        <taxon>asterids</taxon>
        <taxon>Ericales</taxon>
        <taxon>Theaceae</taxon>
        <taxon>Camellia</taxon>
    </lineage>
</organism>
<dbReference type="PROSITE" id="PS50192">
    <property type="entry name" value="T_SNARE"/>
    <property type="match status" value="1"/>
</dbReference>
<accession>A0A7J7HZ85</accession>
<reference evidence="6" key="1">
    <citation type="journal article" date="2020" name="Nat. Commun.">
        <title>Genome assembly of wild tea tree DASZ reveals pedigree and selection history of tea varieties.</title>
        <authorList>
            <person name="Zhang W."/>
            <person name="Zhang Y."/>
            <person name="Qiu H."/>
            <person name="Guo Y."/>
            <person name="Wan H."/>
            <person name="Zhang X."/>
            <person name="Scossa F."/>
            <person name="Alseekh S."/>
            <person name="Zhang Q."/>
            <person name="Wang P."/>
            <person name="Xu L."/>
            <person name="Schmidt M.H."/>
            <person name="Jia X."/>
            <person name="Li D."/>
            <person name="Zhu A."/>
            <person name="Guo F."/>
            <person name="Chen W."/>
            <person name="Ni D."/>
            <person name="Usadel B."/>
            <person name="Fernie A.R."/>
            <person name="Wen W."/>
        </authorList>
    </citation>
    <scope>NUCLEOTIDE SEQUENCE [LARGE SCALE GENOMIC DNA]</scope>
    <source>
        <strain evidence="6">cv. G240</strain>
    </source>
</reference>
<name>A0A7J7HZ85_CAMSI</name>
<gene>
    <name evidence="5" type="ORF">HYC85_005337</name>
</gene>
<evidence type="ECO:0000256" key="3">
    <source>
        <dbReference type="SAM" id="MobiDB-lite"/>
    </source>
</evidence>
<keyword evidence="1" id="KW-0653">Protein transport</keyword>
<dbReference type="Gene3D" id="1.20.5.110">
    <property type="match status" value="1"/>
</dbReference>
<protein>
    <recommendedName>
        <fullName evidence="4">t-SNARE coiled-coil homology domain-containing protein</fullName>
    </recommendedName>
</protein>
<evidence type="ECO:0000313" key="5">
    <source>
        <dbReference type="EMBL" id="KAF5958112.1"/>
    </source>
</evidence>
<keyword evidence="1" id="KW-0813">Transport</keyword>
<evidence type="ECO:0000259" key="4">
    <source>
        <dbReference type="PROSITE" id="PS50192"/>
    </source>
</evidence>
<evidence type="ECO:0000313" key="6">
    <source>
        <dbReference type="Proteomes" id="UP000593564"/>
    </source>
</evidence>
<dbReference type="CDD" id="cd15841">
    <property type="entry name" value="SNARE_Qc"/>
    <property type="match status" value="1"/>
</dbReference>
<evidence type="ECO:0000256" key="1">
    <source>
        <dbReference type="ARBA" id="ARBA00022927"/>
    </source>
</evidence>
<dbReference type="Proteomes" id="UP000593564">
    <property type="component" value="Unassembled WGS sequence"/>
</dbReference>
<feature type="domain" description="T-SNARE coiled-coil homology" evidence="4">
    <location>
        <begin position="178"/>
        <end position="216"/>
    </location>
</feature>
<proteinExistence type="predicted"/>
<dbReference type="AlphaFoldDB" id="A0A7J7HZ85"/>
<comment type="caution">
    <text evidence="5">The sequence shown here is derived from an EMBL/GenBank/DDBJ whole genome shotgun (WGS) entry which is preliminary data.</text>
</comment>
<dbReference type="GO" id="GO:0015031">
    <property type="term" value="P:protein transport"/>
    <property type="evidence" value="ECO:0007669"/>
    <property type="project" value="UniProtKB-KW"/>
</dbReference>
<sequence>MSVIDILTRVDAICQKYDKYDLDKQKDLSVSGDDAFARLYASVESDIDAALQKAEAASKEKNRASAVAINAEIRRNKARLLEEVPKLQRLAIKKVKGLSTEEFAARNDLVLALPDRIQDIPDGTAAAPKQTGGGWGASASRTEIKFDSGPRVGNDIRRFGYIEKHGSRYERGSLPCAFVSVALEFDRQVPLMDEIDTKVDKAASDLKNTNVRLKDTVNQIPLLDLTESFPFVPAEVQSKFLY</sequence>
<keyword evidence="2" id="KW-0175">Coiled coil</keyword>
<feature type="region of interest" description="Disordered" evidence="3">
    <location>
        <begin position="121"/>
        <end position="140"/>
    </location>
</feature>
<dbReference type="InterPro" id="IPR000727">
    <property type="entry name" value="T_SNARE_dom"/>
</dbReference>
<feature type="coiled-coil region" evidence="2">
    <location>
        <begin position="40"/>
        <end position="90"/>
    </location>
</feature>
<dbReference type="EMBL" id="JACBKZ010000002">
    <property type="protein sequence ID" value="KAF5958112.1"/>
    <property type="molecule type" value="Genomic_DNA"/>
</dbReference>
<keyword evidence="6" id="KW-1185">Reference proteome</keyword>
<evidence type="ECO:0000256" key="2">
    <source>
        <dbReference type="SAM" id="Coils"/>
    </source>
</evidence>